<dbReference type="EMBL" id="JABXBU010000002">
    <property type="protein sequence ID" value="KAF8794777.1"/>
    <property type="molecule type" value="Genomic_DNA"/>
</dbReference>
<proteinExistence type="predicted"/>
<gene>
    <name evidence="2" type="ORF">HNY73_002713</name>
</gene>
<dbReference type="InterPro" id="IPR001943">
    <property type="entry name" value="UVR_dom"/>
</dbReference>
<feature type="domain" description="UVR" evidence="1">
    <location>
        <begin position="52"/>
        <end position="87"/>
    </location>
</feature>
<comment type="caution">
    <text evidence="2">The sequence shown here is derived from an EMBL/GenBank/DDBJ whole genome shotgun (WGS) entry which is preliminary data.</text>
</comment>
<protein>
    <recommendedName>
        <fullName evidence="1">UVR domain-containing protein</fullName>
    </recommendedName>
</protein>
<keyword evidence="3" id="KW-1185">Reference proteome</keyword>
<evidence type="ECO:0000313" key="3">
    <source>
        <dbReference type="Proteomes" id="UP000807504"/>
    </source>
</evidence>
<dbReference type="Proteomes" id="UP000807504">
    <property type="component" value="Unassembled WGS sequence"/>
</dbReference>
<reference evidence="2" key="1">
    <citation type="journal article" date="2020" name="bioRxiv">
        <title>Chromosome-level reference genome of the European wasp spider Argiope bruennichi: a resource for studies on range expansion and evolutionary adaptation.</title>
        <authorList>
            <person name="Sheffer M.M."/>
            <person name="Hoppe A."/>
            <person name="Krehenwinkel H."/>
            <person name="Uhl G."/>
            <person name="Kuss A.W."/>
            <person name="Jensen L."/>
            <person name="Jensen C."/>
            <person name="Gillespie R.G."/>
            <person name="Hoff K.J."/>
            <person name="Prost S."/>
        </authorList>
    </citation>
    <scope>NUCLEOTIDE SEQUENCE</scope>
</reference>
<organism evidence="2 3">
    <name type="scientific">Argiope bruennichi</name>
    <name type="common">Wasp spider</name>
    <name type="synonym">Aranea bruennichi</name>
    <dbReference type="NCBI Taxonomy" id="94029"/>
    <lineage>
        <taxon>Eukaryota</taxon>
        <taxon>Metazoa</taxon>
        <taxon>Ecdysozoa</taxon>
        <taxon>Arthropoda</taxon>
        <taxon>Chelicerata</taxon>
        <taxon>Arachnida</taxon>
        <taxon>Araneae</taxon>
        <taxon>Araneomorphae</taxon>
        <taxon>Entelegynae</taxon>
        <taxon>Araneoidea</taxon>
        <taxon>Araneidae</taxon>
        <taxon>Argiope</taxon>
    </lineage>
</organism>
<dbReference type="PROSITE" id="PS50151">
    <property type="entry name" value="UVR"/>
    <property type="match status" value="1"/>
</dbReference>
<accession>A0A8T0FUH2</accession>
<evidence type="ECO:0000259" key="1">
    <source>
        <dbReference type="PROSITE" id="PS50151"/>
    </source>
</evidence>
<reference evidence="2" key="2">
    <citation type="submission" date="2020-06" db="EMBL/GenBank/DDBJ databases">
        <authorList>
            <person name="Sheffer M."/>
        </authorList>
    </citation>
    <scope>NUCLEOTIDE SEQUENCE</scope>
</reference>
<name>A0A8T0FUH2_ARGBR</name>
<dbReference type="AlphaFoldDB" id="A0A8T0FUH2"/>
<evidence type="ECO:0000313" key="2">
    <source>
        <dbReference type="EMBL" id="KAF8794777.1"/>
    </source>
</evidence>
<sequence>MKRKSLRTSFTNAERNLAQLLAILETNAKDNDKLHVLNSQLVDKFSRLDEIQNEISSLLLEENKAKYERDFEAAENYRDRYLELKPKVATFLNKNSRCVLECSSKDNTAKLKLPKYELKKFSGHPKEFLTFWSIFSKIHESDELSEIDKFHEVFPERKICGFVPKIENQYILENLRIINRIKLMLFSNEDEIDLLLGADLIGKLLTGKCFQLNFGLAAIHAKLGWTVVGKETGLGSSNDEIVVDSSVKTVLPLYVNDISLKELWGMDSLGIPVPIENVSKRKLFDEQLKEFHEKSTVLPDDRKKTEGVRFGSQESNGYLLTQYGQYGDFVDDPSAYPNNVKLARVGALKIFLKNIVHV</sequence>